<evidence type="ECO:0000256" key="2">
    <source>
        <dbReference type="ARBA" id="ARBA00004141"/>
    </source>
</evidence>
<keyword evidence="12" id="KW-0496">Mitochondrion</keyword>
<evidence type="ECO:0000256" key="3">
    <source>
        <dbReference type="ARBA" id="ARBA00012944"/>
    </source>
</evidence>
<dbReference type="AlphaFoldDB" id="A0A1P8AG82"/>
<feature type="transmembrane region" description="Helical" evidence="9">
    <location>
        <begin position="529"/>
        <end position="548"/>
    </location>
</feature>
<dbReference type="EMBL" id="KR907239">
    <property type="protein sequence ID" value="AMX74112.1"/>
    <property type="molecule type" value="Genomic_DNA"/>
</dbReference>
<comment type="subcellular location">
    <subcellularLocation>
        <location evidence="2">Membrane</location>
        <topology evidence="2">Multi-pass membrane protein</topology>
    </subcellularLocation>
</comment>
<feature type="transmembrane region" description="Helical" evidence="9">
    <location>
        <begin position="287"/>
        <end position="309"/>
    </location>
</feature>
<dbReference type="GO" id="GO:0015990">
    <property type="term" value="P:electron transport coupled proton transport"/>
    <property type="evidence" value="ECO:0007669"/>
    <property type="project" value="TreeGrafter"/>
</dbReference>
<feature type="transmembrane region" description="Helical" evidence="9">
    <location>
        <begin position="412"/>
        <end position="432"/>
    </location>
</feature>
<feature type="transmembrane region" description="Helical" evidence="9">
    <location>
        <begin position="208"/>
        <end position="226"/>
    </location>
</feature>
<sequence>MVFIYWCLMLMYFFAVFFMFFMKFVMCNQVIIIEYYLFSFMCMDVKLYLLLDWVSLLFVSVVLLISSMLIIYSSDYMFYEKYKYMYCVLMLLFVFSMVMLILCPNLFMILLGWDGLGLVSYCLVVYYQNSESGNAGMITILSNKVGDIMLFLSIVFFVSLSNLDMVYMNNLYLMVGIMMIIAGMTKSAQIPFSAWLPKAMAAPTPVSSLVHSSTLVAAGVYLLIRLNMLFSVDLYSTFLLYISLSTMLMSGVGAMFEMDLKKIVALSTLSQLSLMMLILSINMWQLSLFHLMTHALFKATLFMCVGYMLHDLSGDQDIRSMGMFYSKNYLVGMVYSISIMTLFGFPFLSAYYSKDLILEYIYVNSNLMTLLLAILGMMTTCFYSVRIMYYSLFLGELKGQLNKLASLKYMEFSIYVMGMVILLFGALLSWMLLQPSYIYVMTSLSVLNLLLIFTSMLILVIYFSILLPNSIWLSLYFSEMWFLSKLCSMMSTSIKEGQMMEKWDKGWLEMVGPQGIFKYSLPFSNKVLWLQYVSFYNMILFFIVMMMLL</sequence>
<dbReference type="PRINTS" id="PR01434">
    <property type="entry name" value="NADHDHGNASE5"/>
</dbReference>
<evidence type="ECO:0000313" key="11">
    <source>
        <dbReference type="EMBL" id="AMX74099.1"/>
    </source>
</evidence>
<evidence type="ECO:0000256" key="1">
    <source>
        <dbReference type="ARBA" id="ARBA00003257"/>
    </source>
</evidence>
<gene>
    <name evidence="12" type="primary">ND5</name>
</gene>
<feature type="transmembrane region" description="Helical" evidence="9">
    <location>
        <begin position="12"/>
        <end position="38"/>
    </location>
</feature>
<accession>A0A1P8AG82</accession>
<evidence type="ECO:0000256" key="9">
    <source>
        <dbReference type="SAM" id="Phobius"/>
    </source>
</evidence>
<dbReference type="GO" id="GO:0016020">
    <property type="term" value="C:membrane"/>
    <property type="evidence" value="ECO:0007669"/>
    <property type="project" value="UniProtKB-SubCell"/>
</dbReference>
<dbReference type="EC" id="7.1.1.2" evidence="3"/>
<dbReference type="EMBL" id="KR907236">
    <property type="protein sequence ID" value="AMX74099.1"/>
    <property type="molecule type" value="Genomic_DNA"/>
</dbReference>
<feature type="transmembrane region" description="Helical" evidence="9">
    <location>
        <begin position="263"/>
        <end position="281"/>
    </location>
</feature>
<reference evidence="12" key="1">
    <citation type="journal article" date="2019" name="Ticks Tick Borne Dis.">
        <title>Argasid and ixodid systematics: Implications for soft tick evolution and systematics, with a new argasid species list.</title>
        <authorList>
            <person name="Mans B.J."/>
            <person name="Featherston J."/>
            <person name="Kvas M."/>
            <person name="Pillay K.A."/>
            <person name="de Klerk D.G."/>
            <person name="Pienaar R."/>
            <person name="de Castro M.H."/>
            <person name="Schwan T.G."/>
            <person name="Lopez J.E."/>
            <person name="Teel P."/>
            <person name="Perez de Leon A.A."/>
            <person name="Sonenshine D.E."/>
            <person name="Egekwu N.I."/>
            <person name="Bakkes D.K."/>
            <person name="Heyne H."/>
            <person name="Kanduma E.G."/>
            <person name="Nyangiwe N."/>
            <person name="Bouattour A."/>
            <person name="Latif A.A."/>
        </authorList>
    </citation>
    <scope>NUCLEOTIDE SEQUENCE</scope>
    <source>
        <strain evidence="11">1</strain>
        <strain evidence="12">2</strain>
    </source>
</reference>
<evidence type="ECO:0000256" key="6">
    <source>
        <dbReference type="ARBA" id="ARBA00023136"/>
    </source>
</evidence>
<feature type="transmembrane region" description="Helical" evidence="9">
    <location>
        <begin position="173"/>
        <end position="196"/>
    </location>
</feature>
<proteinExistence type="predicted"/>
<dbReference type="GO" id="GO:0008137">
    <property type="term" value="F:NADH dehydrogenase (ubiquinone) activity"/>
    <property type="evidence" value="ECO:0007669"/>
    <property type="project" value="UniProtKB-EC"/>
</dbReference>
<comment type="catalytic activity">
    <reaction evidence="8">
        <text>a ubiquinone + NADH + 5 H(+)(in) = a ubiquinol + NAD(+) + 4 H(+)(out)</text>
        <dbReference type="Rhea" id="RHEA:29091"/>
        <dbReference type="Rhea" id="RHEA-COMP:9565"/>
        <dbReference type="Rhea" id="RHEA-COMP:9566"/>
        <dbReference type="ChEBI" id="CHEBI:15378"/>
        <dbReference type="ChEBI" id="CHEBI:16389"/>
        <dbReference type="ChEBI" id="CHEBI:17976"/>
        <dbReference type="ChEBI" id="CHEBI:57540"/>
        <dbReference type="ChEBI" id="CHEBI:57945"/>
        <dbReference type="EC" id="7.1.1.2"/>
    </reaction>
</comment>
<feature type="transmembrane region" description="Helical" evidence="9">
    <location>
        <begin position="368"/>
        <end position="392"/>
    </location>
</feature>
<organism evidence="12">
    <name type="scientific">Chiropterargas boueti</name>
    <dbReference type="NCBI Taxonomy" id="1827022"/>
    <lineage>
        <taxon>Eukaryota</taxon>
        <taxon>Metazoa</taxon>
        <taxon>Ecdysozoa</taxon>
        <taxon>Arthropoda</taxon>
        <taxon>Chelicerata</taxon>
        <taxon>Arachnida</taxon>
        <taxon>Acari</taxon>
        <taxon>Parasitiformes</taxon>
        <taxon>Ixodida</taxon>
        <taxon>Ixodoidea</taxon>
        <taxon>Argasidae</taxon>
        <taxon>Ornithodorinae</taxon>
        <taxon>Chiropterargas</taxon>
    </lineage>
</organism>
<name>A0A1P8AG82_9ACAR</name>
<keyword evidence="4 9" id="KW-0812">Transmembrane</keyword>
<dbReference type="InterPro" id="IPR003945">
    <property type="entry name" value="NU5C-like"/>
</dbReference>
<feature type="transmembrane region" description="Helical" evidence="9">
    <location>
        <begin position="238"/>
        <end position="256"/>
    </location>
</feature>
<feature type="transmembrane region" description="Helical" evidence="9">
    <location>
        <begin position="84"/>
        <end position="102"/>
    </location>
</feature>
<dbReference type="PANTHER" id="PTHR42829">
    <property type="entry name" value="NADH-UBIQUINONE OXIDOREDUCTASE CHAIN 5"/>
    <property type="match status" value="1"/>
</dbReference>
<comment type="function">
    <text evidence="1">Core subunit of the mitochondrial membrane respiratory chain NADH dehydrogenase (Complex I) that is believed to belong to the minimal assembly required for catalysis. Complex I functions in the transfer of electrons from NADH to the respiratory chain. The immediate electron acceptor for the enzyme is believed to be ubiquinone.</text>
</comment>
<dbReference type="Pfam" id="PF00361">
    <property type="entry name" value="Proton_antipo_M"/>
    <property type="match status" value="1"/>
</dbReference>
<feature type="transmembrane region" description="Helical" evidence="9">
    <location>
        <begin position="50"/>
        <end position="72"/>
    </location>
</feature>
<protein>
    <recommendedName>
        <fullName evidence="3">NADH:ubiquinone reductase (H(+)-translocating)</fullName>
        <ecNumber evidence="3">7.1.1.2</ecNumber>
    </recommendedName>
    <alternativeName>
        <fullName evidence="7">NADH dehydrogenase subunit 5</fullName>
    </alternativeName>
</protein>
<evidence type="ECO:0000259" key="10">
    <source>
        <dbReference type="Pfam" id="PF00361"/>
    </source>
</evidence>
<keyword evidence="5 9" id="KW-1133">Transmembrane helix</keyword>
<feature type="domain" description="NADH:quinone oxidoreductase/Mrp antiporter transmembrane" evidence="10">
    <location>
        <begin position="105"/>
        <end position="376"/>
    </location>
</feature>
<evidence type="ECO:0000256" key="8">
    <source>
        <dbReference type="ARBA" id="ARBA00049551"/>
    </source>
</evidence>
<dbReference type="InterPro" id="IPR001750">
    <property type="entry name" value="ND/Mrp_TM"/>
</dbReference>
<feature type="transmembrane region" description="Helical" evidence="9">
    <location>
        <begin position="438"/>
        <end position="463"/>
    </location>
</feature>
<evidence type="ECO:0000313" key="12">
    <source>
        <dbReference type="EMBL" id="AMX74112.1"/>
    </source>
</evidence>
<feature type="transmembrane region" description="Helical" evidence="9">
    <location>
        <begin position="329"/>
        <end position="348"/>
    </location>
</feature>
<keyword evidence="6 9" id="KW-0472">Membrane</keyword>
<dbReference type="GO" id="GO:0042773">
    <property type="term" value="P:ATP synthesis coupled electron transport"/>
    <property type="evidence" value="ECO:0007669"/>
    <property type="project" value="InterPro"/>
</dbReference>
<evidence type="ECO:0000256" key="7">
    <source>
        <dbReference type="ARBA" id="ARBA00031027"/>
    </source>
</evidence>
<dbReference type="GO" id="GO:0003954">
    <property type="term" value="F:NADH dehydrogenase activity"/>
    <property type="evidence" value="ECO:0007669"/>
    <property type="project" value="TreeGrafter"/>
</dbReference>
<evidence type="ECO:0000256" key="4">
    <source>
        <dbReference type="ARBA" id="ARBA00022692"/>
    </source>
</evidence>
<evidence type="ECO:0000256" key="5">
    <source>
        <dbReference type="ARBA" id="ARBA00022989"/>
    </source>
</evidence>
<geneLocation type="mitochondrion" evidence="12"/>
<dbReference type="PANTHER" id="PTHR42829:SF2">
    <property type="entry name" value="NADH-UBIQUINONE OXIDOREDUCTASE CHAIN 5"/>
    <property type="match status" value="1"/>
</dbReference>